<keyword evidence="2" id="KW-1133">Transmembrane helix</keyword>
<evidence type="ECO:0000256" key="1">
    <source>
        <dbReference type="SAM" id="MobiDB-lite"/>
    </source>
</evidence>
<keyword evidence="4" id="KW-1185">Reference proteome</keyword>
<feature type="transmembrane region" description="Helical" evidence="2">
    <location>
        <begin position="157"/>
        <end position="178"/>
    </location>
</feature>
<feature type="compositionally biased region" description="Basic residues" evidence="1">
    <location>
        <begin position="86"/>
        <end position="109"/>
    </location>
</feature>
<keyword evidence="2" id="KW-0472">Membrane</keyword>
<sequence length="243" mass="26726">MAKKSPMKRFWNGGIASPLPLPQAGLNVRRRLAFEDRDVALENLPPPSSPQPQCMMSRCHRILTPSLCRLGLITCIDARPNCPRPRPNRPRPNRLHRRPRPRPGSRPRPRPFPFPFPGEGIPGGGTADLERKFWFVWLTLFLLLNSSSTVIGEQFHLKFANGLIVRLKVLLTMAALILSSQVPWEFRTSATTIAEVGHAWATALAAPGSGAQAGAPPLLPAQKIGTLRFGEKEGCEVAAMALK</sequence>
<dbReference type="AlphaFoldDB" id="A0AA38GWL8"/>
<evidence type="ECO:0000256" key="2">
    <source>
        <dbReference type="SAM" id="Phobius"/>
    </source>
</evidence>
<dbReference type="Proteomes" id="UP000824469">
    <property type="component" value="Unassembled WGS sequence"/>
</dbReference>
<keyword evidence="2" id="KW-0812">Transmembrane</keyword>
<dbReference type="EMBL" id="JAHRHJ020000001">
    <property type="protein sequence ID" value="KAH9329518.1"/>
    <property type="molecule type" value="Genomic_DNA"/>
</dbReference>
<evidence type="ECO:0000313" key="4">
    <source>
        <dbReference type="Proteomes" id="UP000824469"/>
    </source>
</evidence>
<feature type="region of interest" description="Disordered" evidence="1">
    <location>
        <begin position="81"/>
        <end position="121"/>
    </location>
</feature>
<accession>A0AA38GWL8</accession>
<protein>
    <submittedName>
        <fullName evidence="3">Uncharacterized protein</fullName>
    </submittedName>
</protein>
<name>A0AA38GWL8_TAXCH</name>
<proteinExistence type="predicted"/>
<feature type="transmembrane region" description="Helical" evidence="2">
    <location>
        <begin position="133"/>
        <end position="151"/>
    </location>
</feature>
<organism evidence="3 4">
    <name type="scientific">Taxus chinensis</name>
    <name type="common">Chinese yew</name>
    <name type="synonym">Taxus wallichiana var. chinensis</name>
    <dbReference type="NCBI Taxonomy" id="29808"/>
    <lineage>
        <taxon>Eukaryota</taxon>
        <taxon>Viridiplantae</taxon>
        <taxon>Streptophyta</taxon>
        <taxon>Embryophyta</taxon>
        <taxon>Tracheophyta</taxon>
        <taxon>Spermatophyta</taxon>
        <taxon>Pinopsida</taxon>
        <taxon>Pinidae</taxon>
        <taxon>Conifers II</taxon>
        <taxon>Cupressales</taxon>
        <taxon>Taxaceae</taxon>
        <taxon>Taxus</taxon>
    </lineage>
</organism>
<gene>
    <name evidence="3" type="ORF">KI387_001626</name>
</gene>
<feature type="non-terminal residue" evidence="3">
    <location>
        <position position="1"/>
    </location>
</feature>
<comment type="caution">
    <text evidence="3">The sequence shown here is derived from an EMBL/GenBank/DDBJ whole genome shotgun (WGS) entry which is preliminary data.</text>
</comment>
<evidence type="ECO:0000313" key="3">
    <source>
        <dbReference type="EMBL" id="KAH9329518.1"/>
    </source>
</evidence>
<reference evidence="3 4" key="1">
    <citation type="journal article" date="2021" name="Nat. Plants">
        <title>The Taxus genome provides insights into paclitaxel biosynthesis.</title>
        <authorList>
            <person name="Xiong X."/>
            <person name="Gou J."/>
            <person name="Liao Q."/>
            <person name="Li Y."/>
            <person name="Zhou Q."/>
            <person name="Bi G."/>
            <person name="Li C."/>
            <person name="Du R."/>
            <person name="Wang X."/>
            <person name="Sun T."/>
            <person name="Guo L."/>
            <person name="Liang H."/>
            <person name="Lu P."/>
            <person name="Wu Y."/>
            <person name="Zhang Z."/>
            <person name="Ro D.K."/>
            <person name="Shang Y."/>
            <person name="Huang S."/>
            <person name="Yan J."/>
        </authorList>
    </citation>
    <scope>NUCLEOTIDE SEQUENCE [LARGE SCALE GENOMIC DNA]</scope>
    <source>
        <strain evidence="3">Ta-2019</strain>
    </source>
</reference>